<dbReference type="InterPro" id="IPR029033">
    <property type="entry name" value="His_PPase_superfam"/>
</dbReference>
<protein>
    <submittedName>
        <fullName evidence="4">Histidine phosphatase superfamily</fullName>
    </submittedName>
</protein>
<dbReference type="InterPro" id="IPR000560">
    <property type="entry name" value="His_Pase_clade-2"/>
</dbReference>
<feature type="region of interest" description="Disordered" evidence="2">
    <location>
        <begin position="1"/>
        <end position="36"/>
    </location>
</feature>
<dbReference type="OrthoDB" id="6509975at2759"/>
<dbReference type="AlphaFoldDB" id="A0A1Y2BHR0"/>
<comment type="caution">
    <text evidence="4">The sequence shown here is derived from an EMBL/GenBank/DDBJ whole genome shotgun (WGS) entry which is preliminary data.</text>
</comment>
<dbReference type="SUPFAM" id="SSF53254">
    <property type="entry name" value="Phosphoglycerate mutase-like"/>
    <property type="match status" value="1"/>
</dbReference>
<organism evidence="4 5">
    <name type="scientific">Naematelia encephala</name>
    <dbReference type="NCBI Taxonomy" id="71784"/>
    <lineage>
        <taxon>Eukaryota</taxon>
        <taxon>Fungi</taxon>
        <taxon>Dikarya</taxon>
        <taxon>Basidiomycota</taxon>
        <taxon>Agaricomycotina</taxon>
        <taxon>Tremellomycetes</taxon>
        <taxon>Tremellales</taxon>
        <taxon>Naemateliaceae</taxon>
        <taxon>Naematelia</taxon>
    </lineage>
</organism>
<dbReference type="STRING" id="71784.A0A1Y2BHR0"/>
<dbReference type="Gene3D" id="3.40.50.1240">
    <property type="entry name" value="Phosphoglycerate mutase-like"/>
    <property type="match status" value="1"/>
</dbReference>
<keyword evidence="3" id="KW-1133">Transmembrane helix</keyword>
<name>A0A1Y2BHR0_9TREE</name>
<evidence type="ECO:0000313" key="5">
    <source>
        <dbReference type="Proteomes" id="UP000193986"/>
    </source>
</evidence>
<dbReference type="PANTHER" id="PTHR20963">
    <property type="entry name" value="MULTIPLE INOSITOL POLYPHOSPHATE PHOSPHATASE-RELATED"/>
    <property type="match status" value="1"/>
</dbReference>
<evidence type="ECO:0000256" key="1">
    <source>
        <dbReference type="ARBA" id="ARBA00022801"/>
    </source>
</evidence>
<dbReference type="PANTHER" id="PTHR20963:SF24">
    <property type="entry name" value="3-PHYTASE B"/>
    <property type="match status" value="1"/>
</dbReference>
<accession>A0A1Y2BHR0</accession>
<dbReference type="Proteomes" id="UP000193986">
    <property type="component" value="Unassembled WGS sequence"/>
</dbReference>
<dbReference type="CDD" id="cd07061">
    <property type="entry name" value="HP_HAP_like"/>
    <property type="match status" value="1"/>
</dbReference>
<keyword evidence="3" id="KW-0472">Membrane</keyword>
<dbReference type="InParanoid" id="A0A1Y2BHR0"/>
<keyword evidence="3" id="KW-0812">Transmembrane</keyword>
<dbReference type="EMBL" id="MCFC01000003">
    <property type="protein sequence ID" value="ORY34332.1"/>
    <property type="molecule type" value="Genomic_DNA"/>
</dbReference>
<keyword evidence="1" id="KW-0378">Hydrolase</keyword>
<keyword evidence="5" id="KW-1185">Reference proteome</keyword>
<evidence type="ECO:0000313" key="4">
    <source>
        <dbReference type="EMBL" id="ORY34332.1"/>
    </source>
</evidence>
<reference evidence="4 5" key="1">
    <citation type="submission" date="2016-07" db="EMBL/GenBank/DDBJ databases">
        <title>Pervasive Adenine N6-methylation of Active Genes in Fungi.</title>
        <authorList>
            <consortium name="DOE Joint Genome Institute"/>
            <person name="Mondo S.J."/>
            <person name="Dannebaum R.O."/>
            <person name="Kuo R.C."/>
            <person name="Labutti K."/>
            <person name="Haridas S."/>
            <person name="Kuo A."/>
            <person name="Salamov A."/>
            <person name="Ahrendt S.R."/>
            <person name="Lipzen A."/>
            <person name="Sullivan W."/>
            <person name="Andreopoulos W.B."/>
            <person name="Clum A."/>
            <person name="Lindquist E."/>
            <person name="Daum C."/>
            <person name="Ramamoorthy G.K."/>
            <person name="Gryganskyi A."/>
            <person name="Culley D."/>
            <person name="Magnuson J.K."/>
            <person name="James T.Y."/>
            <person name="O'Malley M.A."/>
            <person name="Stajich J.E."/>
            <person name="Spatafora J.W."/>
            <person name="Visel A."/>
            <person name="Grigoriev I.V."/>
        </authorList>
    </citation>
    <scope>NUCLEOTIDE SEQUENCE [LARGE SCALE GENOMIC DNA]</scope>
    <source>
        <strain evidence="4 5">68-887.2</strain>
    </source>
</reference>
<evidence type="ECO:0000256" key="3">
    <source>
        <dbReference type="SAM" id="Phobius"/>
    </source>
</evidence>
<gene>
    <name evidence="4" type="ORF">BCR39DRAFT_517775</name>
</gene>
<dbReference type="InterPro" id="IPR033379">
    <property type="entry name" value="Acid_Pase_AS"/>
</dbReference>
<evidence type="ECO:0000256" key="2">
    <source>
        <dbReference type="SAM" id="MobiDB-lite"/>
    </source>
</evidence>
<feature type="transmembrane region" description="Helical" evidence="3">
    <location>
        <begin position="50"/>
        <end position="70"/>
    </location>
</feature>
<feature type="compositionally biased region" description="Polar residues" evidence="2">
    <location>
        <begin position="1"/>
        <end position="15"/>
    </location>
</feature>
<sequence>MATSVLPGPSSTTPLLTSYHSRSRSPSPNPTTPTHLSLGRLRRRRAAPPIHYLPAVLLFSILAFFSFIVWDISSIGNCYIEPLCRILGEGREGVSDVWWRNGGAYSPRRAMGPGGGSKNLPRGCSIDQVNILHRHTARYPTTSAGKCMQQALAKLENRGVDVPRRHPELAFLSRADLKMEGWKFDQLMDQGRKAAWRSGRELAGVYKHLLKTGDGLFTRSAGGSRVVETSGYWLQGFRGSPFKIRHTDELEQVDVVLPEGNTYNNTLAVHNCPAYENAEPSPGLAEQTSLYPLLDHTLDRLNAILHPLPALTHSDLLCLADMCPYDSQRVDEDWTGWSKWCGIFDRAEWEILGHAKDVKRYYEVGEGSLYGKTMGAGWINELLARLTDKEVRDETTVNKTLDGDEATFPRGGMRMAVDFTHDNEMIEILTAMNVIPQHRPLPTDSVPDKRTYQTSYLIPFGSRIIVERIGCRLAGWEPDPNTGDDGREKDGKKDYVRILINDKVHAVDHVDCKQSGFFEHKMCELELFVGTQTWSSNEVDWGLCYGDQKPDDE</sequence>
<feature type="compositionally biased region" description="Low complexity" evidence="2">
    <location>
        <begin position="16"/>
        <end position="36"/>
    </location>
</feature>
<dbReference type="PROSITE" id="PS00778">
    <property type="entry name" value="HIS_ACID_PHOSPHAT_2"/>
    <property type="match status" value="1"/>
</dbReference>
<dbReference type="GO" id="GO:0003993">
    <property type="term" value="F:acid phosphatase activity"/>
    <property type="evidence" value="ECO:0007669"/>
    <property type="project" value="TreeGrafter"/>
</dbReference>
<dbReference type="Pfam" id="PF00328">
    <property type="entry name" value="His_Phos_2"/>
    <property type="match status" value="1"/>
</dbReference>
<proteinExistence type="predicted"/>